<protein>
    <recommendedName>
        <fullName evidence="3">DUF2586 family protein</fullName>
    </recommendedName>
</protein>
<gene>
    <name evidence="1" type="ORF">H9816_04590</name>
</gene>
<dbReference type="Proteomes" id="UP000824014">
    <property type="component" value="Unassembled WGS sequence"/>
</dbReference>
<organism evidence="1 2">
    <name type="scientific">Candidatus Tidjanibacter faecipullorum</name>
    <dbReference type="NCBI Taxonomy" id="2838766"/>
    <lineage>
        <taxon>Bacteria</taxon>
        <taxon>Pseudomonadati</taxon>
        <taxon>Bacteroidota</taxon>
        <taxon>Bacteroidia</taxon>
        <taxon>Bacteroidales</taxon>
        <taxon>Rikenellaceae</taxon>
        <taxon>Tidjanibacter</taxon>
    </lineage>
</organism>
<evidence type="ECO:0000313" key="2">
    <source>
        <dbReference type="Proteomes" id="UP000824014"/>
    </source>
</evidence>
<sequence length="393" mass="41526">MPRPNVNITLGNGNMGRSAATDDGVAAMVLTGAAVDSKLELNKHYQLSGTADLIKMGISAENNPLVYKEVTAFYEQAGDGAELHLLVVAPATTLTQMCDSTAGSPLRKLIDAASGRVRLAGVNRIAPEEYEADVTQGIDGDAITAAEKAQAVIESYASGKVNPFRLLMPAPAFDADSESLFKPREASYNAVCFVLASDDETGHTAAIGRVLGRAASLSVHQSIGRVKSGSIGTKMWLTNGTSYTEADGMADMLHDAGYIIPLGYPRRNGAYLNGDPAAAPVTDDYAQLRYGRTIDKARIIVYDTLIGEILDNVESGSDGTLSEGQCASYEMMLDNAVLTQMNGEIDAFAATVPAGQNVLSSETITVVCQIQPKGVVETFEVTLEFTNPAVKSE</sequence>
<evidence type="ECO:0008006" key="3">
    <source>
        <dbReference type="Google" id="ProtNLM"/>
    </source>
</evidence>
<evidence type="ECO:0000313" key="1">
    <source>
        <dbReference type="EMBL" id="HIZ15168.1"/>
    </source>
</evidence>
<comment type="caution">
    <text evidence="1">The sequence shown here is derived from an EMBL/GenBank/DDBJ whole genome shotgun (WGS) entry which is preliminary data.</text>
</comment>
<dbReference type="EMBL" id="DXCC01000015">
    <property type="protein sequence ID" value="HIZ15168.1"/>
    <property type="molecule type" value="Genomic_DNA"/>
</dbReference>
<reference evidence="1" key="2">
    <citation type="submission" date="2021-04" db="EMBL/GenBank/DDBJ databases">
        <authorList>
            <person name="Gilroy R."/>
        </authorList>
    </citation>
    <scope>NUCLEOTIDE SEQUENCE</scope>
    <source>
        <strain evidence="1">ChiHjej11B10-19426</strain>
    </source>
</reference>
<name>A0A9D2DDX5_9BACT</name>
<reference evidence="1" key="1">
    <citation type="journal article" date="2021" name="PeerJ">
        <title>Extensive microbial diversity within the chicken gut microbiome revealed by metagenomics and culture.</title>
        <authorList>
            <person name="Gilroy R."/>
            <person name="Ravi A."/>
            <person name="Getino M."/>
            <person name="Pursley I."/>
            <person name="Horton D.L."/>
            <person name="Alikhan N.F."/>
            <person name="Baker D."/>
            <person name="Gharbi K."/>
            <person name="Hall N."/>
            <person name="Watson M."/>
            <person name="Adriaenssens E.M."/>
            <person name="Foster-Nyarko E."/>
            <person name="Jarju S."/>
            <person name="Secka A."/>
            <person name="Antonio M."/>
            <person name="Oren A."/>
            <person name="Chaudhuri R.R."/>
            <person name="La Ragione R."/>
            <person name="Hildebrand F."/>
            <person name="Pallen M.J."/>
        </authorList>
    </citation>
    <scope>NUCLEOTIDE SEQUENCE</scope>
    <source>
        <strain evidence="1">ChiHjej11B10-19426</strain>
    </source>
</reference>
<dbReference type="Pfam" id="PF10758">
    <property type="entry name" value="DUF2586"/>
    <property type="match status" value="1"/>
</dbReference>
<accession>A0A9D2DDX5</accession>
<proteinExistence type="predicted"/>
<dbReference type="AlphaFoldDB" id="A0A9D2DDX5"/>
<dbReference type="InterPro" id="IPR019694">
    <property type="entry name" value="Phage_HP1_Orf23"/>
</dbReference>